<dbReference type="WBParaSite" id="scf7180000422168.g8478">
    <property type="protein sequence ID" value="scf7180000422168.g8478"/>
    <property type="gene ID" value="scf7180000422168.g8478"/>
</dbReference>
<accession>A0A915P008</accession>
<feature type="compositionally biased region" description="Polar residues" evidence="1">
    <location>
        <begin position="1"/>
        <end position="16"/>
    </location>
</feature>
<feature type="region of interest" description="Disordered" evidence="1">
    <location>
        <begin position="1"/>
        <end position="32"/>
    </location>
</feature>
<keyword evidence="2" id="KW-1185">Reference proteome</keyword>
<evidence type="ECO:0000313" key="2">
    <source>
        <dbReference type="Proteomes" id="UP000887560"/>
    </source>
</evidence>
<name>A0A915P008_9BILA</name>
<evidence type="ECO:0000256" key="1">
    <source>
        <dbReference type="SAM" id="MobiDB-lite"/>
    </source>
</evidence>
<protein>
    <submittedName>
        <fullName evidence="3">Uncharacterized protein</fullName>
    </submittedName>
</protein>
<reference evidence="3" key="1">
    <citation type="submission" date="2022-11" db="UniProtKB">
        <authorList>
            <consortium name="WormBaseParasite"/>
        </authorList>
    </citation>
    <scope>IDENTIFICATION</scope>
</reference>
<feature type="region of interest" description="Disordered" evidence="1">
    <location>
        <begin position="45"/>
        <end position="76"/>
    </location>
</feature>
<dbReference type="AlphaFoldDB" id="A0A915P008"/>
<feature type="compositionally biased region" description="Polar residues" evidence="1">
    <location>
        <begin position="63"/>
        <end position="76"/>
    </location>
</feature>
<organism evidence="2 3">
    <name type="scientific">Meloidogyne floridensis</name>
    <dbReference type="NCBI Taxonomy" id="298350"/>
    <lineage>
        <taxon>Eukaryota</taxon>
        <taxon>Metazoa</taxon>
        <taxon>Ecdysozoa</taxon>
        <taxon>Nematoda</taxon>
        <taxon>Chromadorea</taxon>
        <taxon>Rhabditida</taxon>
        <taxon>Tylenchina</taxon>
        <taxon>Tylenchomorpha</taxon>
        <taxon>Tylenchoidea</taxon>
        <taxon>Meloidogynidae</taxon>
        <taxon>Meloidogyninae</taxon>
        <taxon>Meloidogyne</taxon>
    </lineage>
</organism>
<proteinExistence type="predicted"/>
<evidence type="ECO:0000313" key="3">
    <source>
        <dbReference type="WBParaSite" id="scf7180000422168.g8478"/>
    </source>
</evidence>
<dbReference type="Proteomes" id="UP000887560">
    <property type="component" value="Unplaced"/>
</dbReference>
<dbReference type="Gene3D" id="1.20.940.10">
    <property type="entry name" value="Functional domain of the splicing factor Prp18"/>
    <property type="match status" value="1"/>
</dbReference>
<sequence length="528" mass="59229">MSSSLNVENNQNNSTAPPGWNDPPPTINQSNLNSRTHLHKLRRPVDPSIQGSNFNTLEKDFSLSPNNNSHFHQSRSFPQLTKPELLVQGLGTHPGSAFTPTSAGSLLSSANCSSPSMSMRHFADTSHGTIPPPPVILPAPHSQLNIQQLTANSSQSMAPNLPQPLPPFLQSIPTADLSATAILSHPNQQSCAPPFYHPVINGQIDSLSQQQTVSEMPSITTIMTGEEATTQSIGQQPMIFSPPNIVPQCRPTTQPIPTDYRTPIKAAGDVSLSGPQLAAFLTKAALLLPQGPMCEGILLRIKQFEELVLSRQISEPCLKKLNFVVDALDRHVYDEAGQFFEQMLVNYADDCAIGGWAHGIRLLIHELRKTQSPNIRSHKMKFSLSLGVKRCRRNVEDWFRRVWEVGYVGPSLPKKKCTGKQEVPITEESVDTTRQQLMREWNVMQWLANPYLNAERERPYIEQYGDVVDQWRQSQIEAKQRKMPNKPKIFKVYDGNLEKRRANVGNMLHSHRTVEEQMKDLIRLTRWD</sequence>